<dbReference type="Proteomes" id="UP000230232">
    <property type="component" value="Unassembled WGS sequence"/>
</dbReference>
<keyword evidence="3 10" id="KW-0812">Transmembrane</keyword>
<feature type="transmembrane region" description="Helical" evidence="10">
    <location>
        <begin position="158"/>
        <end position="179"/>
    </location>
</feature>
<dbReference type="PANTHER" id="PTHR11351">
    <property type="entry name" value="ACYL-COA DESATURASE"/>
    <property type="match status" value="1"/>
</dbReference>
<dbReference type="GO" id="GO:0006631">
    <property type="term" value="P:fatty acid metabolic process"/>
    <property type="evidence" value="ECO:0007669"/>
    <property type="project" value="UniProtKB-KW"/>
</dbReference>
<feature type="transmembrane region" description="Helical" evidence="10">
    <location>
        <begin position="132"/>
        <end position="152"/>
    </location>
</feature>
<protein>
    <recommendedName>
        <fullName evidence="11">Fatty acid desaturase domain-containing protein</fullName>
    </recommendedName>
</protein>
<evidence type="ECO:0000256" key="4">
    <source>
        <dbReference type="ARBA" id="ARBA00022832"/>
    </source>
</evidence>
<gene>
    <name evidence="12" type="ORF">COV31_00380</name>
</gene>
<comment type="subcellular location">
    <subcellularLocation>
        <location evidence="1">Membrane</location>
        <topology evidence="1">Multi-pass membrane protein</topology>
    </subcellularLocation>
</comment>
<reference evidence="12 13" key="1">
    <citation type="submission" date="2017-09" db="EMBL/GenBank/DDBJ databases">
        <title>Depth-based differentiation of microbial function through sediment-hosted aquifers and enrichment of novel symbionts in the deep terrestrial subsurface.</title>
        <authorList>
            <person name="Probst A.J."/>
            <person name="Ladd B."/>
            <person name="Jarett J.K."/>
            <person name="Geller-Mcgrath D.E."/>
            <person name="Sieber C.M."/>
            <person name="Emerson J.B."/>
            <person name="Anantharaman K."/>
            <person name="Thomas B.C."/>
            <person name="Malmstrom R."/>
            <person name="Stieglmeier M."/>
            <person name="Klingl A."/>
            <person name="Woyke T."/>
            <person name="Ryan C.M."/>
            <person name="Banfield J.F."/>
        </authorList>
    </citation>
    <scope>NUCLEOTIDE SEQUENCE [LARGE SCALE GENOMIC DNA]</scope>
    <source>
        <strain evidence="12">CG10_big_fil_rev_8_21_14_0_10_46_23</strain>
    </source>
</reference>
<evidence type="ECO:0000256" key="6">
    <source>
        <dbReference type="ARBA" id="ARBA00023002"/>
    </source>
</evidence>
<feature type="domain" description="Fatty acid desaturase" evidence="11">
    <location>
        <begin position="12"/>
        <end position="228"/>
    </location>
</feature>
<evidence type="ECO:0000256" key="10">
    <source>
        <dbReference type="SAM" id="Phobius"/>
    </source>
</evidence>
<evidence type="ECO:0000256" key="3">
    <source>
        <dbReference type="ARBA" id="ARBA00022692"/>
    </source>
</evidence>
<keyword evidence="4" id="KW-0276">Fatty acid metabolism</keyword>
<evidence type="ECO:0000256" key="5">
    <source>
        <dbReference type="ARBA" id="ARBA00022989"/>
    </source>
</evidence>
<evidence type="ECO:0000313" key="13">
    <source>
        <dbReference type="Proteomes" id="UP000230232"/>
    </source>
</evidence>
<comment type="similarity">
    <text evidence="2">Belongs to the fatty acid desaturase type 2 family.</text>
</comment>
<evidence type="ECO:0000256" key="2">
    <source>
        <dbReference type="ARBA" id="ARBA00008749"/>
    </source>
</evidence>
<keyword evidence="9 10" id="KW-0472">Membrane</keyword>
<organism evidence="12 13">
    <name type="scientific">Candidatus Yanofskybacteria bacterium CG10_big_fil_rev_8_21_14_0_10_46_23</name>
    <dbReference type="NCBI Taxonomy" id="1975098"/>
    <lineage>
        <taxon>Bacteria</taxon>
        <taxon>Candidatus Yanofskyibacteriota</taxon>
    </lineage>
</organism>
<feature type="transmembrane region" description="Helical" evidence="10">
    <location>
        <begin position="12"/>
        <end position="32"/>
    </location>
</feature>
<evidence type="ECO:0000256" key="9">
    <source>
        <dbReference type="ARBA" id="ARBA00023136"/>
    </source>
</evidence>
<feature type="transmembrane region" description="Helical" evidence="10">
    <location>
        <begin position="39"/>
        <end position="62"/>
    </location>
</feature>
<accession>A0A2H0R4V3</accession>
<dbReference type="PANTHER" id="PTHR11351:SF33">
    <property type="entry name" value="DELTA-9 FATTY ACID DESATURASE, DESA"/>
    <property type="match status" value="1"/>
</dbReference>
<evidence type="ECO:0000256" key="1">
    <source>
        <dbReference type="ARBA" id="ARBA00004141"/>
    </source>
</evidence>
<dbReference type="GO" id="GO:0016717">
    <property type="term" value="F:oxidoreductase activity, acting on paired donors, with oxidation of a pair of donors resulting in the reduction of molecular oxygen to two molecules of water"/>
    <property type="evidence" value="ECO:0007669"/>
    <property type="project" value="InterPro"/>
</dbReference>
<dbReference type="InterPro" id="IPR015876">
    <property type="entry name" value="Acyl-CoA_DS"/>
</dbReference>
<proteinExistence type="inferred from homology"/>
<dbReference type="EMBL" id="PCXO01000004">
    <property type="protein sequence ID" value="PIR41552.1"/>
    <property type="molecule type" value="Genomic_DNA"/>
</dbReference>
<dbReference type="Pfam" id="PF00487">
    <property type="entry name" value="FA_desaturase"/>
    <property type="match status" value="1"/>
</dbReference>
<dbReference type="InterPro" id="IPR005804">
    <property type="entry name" value="FA_desaturase_dom"/>
</dbReference>
<dbReference type="GO" id="GO:0016020">
    <property type="term" value="C:membrane"/>
    <property type="evidence" value="ECO:0007669"/>
    <property type="project" value="UniProtKB-SubCell"/>
</dbReference>
<dbReference type="AlphaFoldDB" id="A0A2H0R4V3"/>
<comment type="caution">
    <text evidence="12">The sequence shown here is derived from an EMBL/GenBank/DDBJ whole genome shotgun (WGS) entry which is preliminary data.</text>
</comment>
<keyword evidence="5 10" id="KW-1133">Transmembrane helix</keyword>
<evidence type="ECO:0000256" key="7">
    <source>
        <dbReference type="ARBA" id="ARBA00023004"/>
    </source>
</evidence>
<sequence length="260" mass="30053">MDINWRNLFFVALGWFILTSHLTTLGVTLFLHRSQTHKAVVFHGAVSHFFRFWLWLTTGMVTKEWIGVHRWHHAHPDEGDDPHSPVIFGLNSVVFGGWRLYRRAIKDREAIDHFSRGYGPQDWLEKNFYEKFSLFGILFLLLAQASIGWFLAGQAGVWAASFLWLFQMIWIPFWAAGVINGYGHSQGLSSWWGYTSYNQNNSSVNRGGIVNIILCGEPLHENHHQRPSSAKFSHARGEFDLGWAYIVALERLGLVREIRR</sequence>
<evidence type="ECO:0000259" key="11">
    <source>
        <dbReference type="Pfam" id="PF00487"/>
    </source>
</evidence>
<keyword evidence="8" id="KW-0443">Lipid metabolism</keyword>
<name>A0A2H0R4V3_9BACT</name>
<evidence type="ECO:0000313" key="12">
    <source>
        <dbReference type="EMBL" id="PIR41552.1"/>
    </source>
</evidence>
<keyword evidence="7" id="KW-0408">Iron</keyword>
<keyword evidence="6" id="KW-0560">Oxidoreductase</keyword>
<evidence type="ECO:0000256" key="8">
    <source>
        <dbReference type="ARBA" id="ARBA00023098"/>
    </source>
</evidence>